<dbReference type="Proteomes" id="UP000290189">
    <property type="component" value="Unassembled WGS sequence"/>
</dbReference>
<protein>
    <submittedName>
        <fullName evidence="2">Uncharacterized protein</fullName>
    </submittedName>
</protein>
<reference evidence="2 3" key="1">
    <citation type="submission" date="2018-03" db="EMBL/GenBank/DDBJ databases">
        <authorList>
            <person name="Fogelqvist J."/>
        </authorList>
    </citation>
    <scope>NUCLEOTIDE SEQUENCE [LARGE SCALE GENOMIC DNA]</scope>
</reference>
<name>A0A3P3YAQ5_PLABS</name>
<keyword evidence="1" id="KW-0732">Signal</keyword>
<organism evidence="2 3">
    <name type="scientific">Plasmodiophora brassicae</name>
    <name type="common">Clubroot disease agent</name>
    <dbReference type="NCBI Taxonomy" id="37360"/>
    <lineage>
        <taxon>Eukaryota</taxon>
        <taxon>Sar</taxon>
        <taxon>Rhizaria</taxon>
        <taxon>Endomyxa</taxon>
        <taxon>Phytomyxea</taxon>
        <taxon>Plasmodiophorida</taxon>
        <taxon>Plasmodiophoridae</taxon>
        <taxon>Plasmodiophora</taxon>
    </lineage>
</organism>
<proteinExistence type="predicted"/>
<accession>A0A3P3YAQ5</accession>
<keyword evidence="2" id="KW-0496">Mitochondrion</keyword>
<feature type="chain" id="PRO_5018123362" evidence="1">
    <location>
        <begin position="20"/>
        <end position="261"/>
    </location>
</feature>
<gene>
    <name evidence="2" type="ORF">PLBR_LOCUS4460</name>
</gene>
<evidence type="ECO:0000313" key="2">
    <source>
        <dbReference type="EMBL" id="SPQ97245.1"/>
    </source>
</evidence>
<geneLocation type="mitochondrion" evidence="2"/>
<evidence type="ECO:0000313" key="3">
    <source>
        <dbReference type="Proteomes" id="UP000290189"/>
    </source>
</evidence>
<dbReference type="EMBL" id="OVEO01000007">
    <property type="protein sequence ID" value="SPQ97245.1"/>
    <property type="molecule type" value="Genomic_DNA"/>
</dbReference>
<dbReference type="AlphaFoldDB" id="A0A3P3YAQ5"/>
<evidence type="ECO:0000256" key="1">
    <source>
        <dbReference type="SAM" id="SignalP"/>
    </source>
</evidence>
<sequence length="261" mass="29623">MRTVIGVIVAVLYAVACSAALSPATECDQHFSYIRAQATYREASLNSTSWTTRTMAYVYRNWFLTYRAWWYLHLACARRVPRPIVDALNRVAENAAIPGVDHNLLHEFKYVDSQFDGTLTKNTTTRLETALKVLAVSERLAEHLPIQIRESQTGESLFQLFGIIDQLVYIDRSIENSIRAGHVTCLDNETLAEIREHYHRAQHFHEAHGPEAFGHLLLSVSKALDAPLATANATLQEAFNLIQTTIDAIEYTQHLFCFKSW</sequence>
<feature type="signal peptide" evidence="1">
    <location>
        <begin position="1"/>
        <end position="19"/>
    </location>
</feature>